<proteinExistence type="predicted"/>
<comment type="caution">
    <text evidence="2">The sequence shown here is derived from an EMBL/GenBank/DDBJ whole genome shotgun (WGS) entry which is preliminary data.</text>
</comment>
<dbReference type="Proteomes" id="UP000245207">
    <property type="component" value="Unassembled WGS sequence"/>
</dbReference>
<reference evidence="2 3" key="1">
    <citation type="journal article" date="2018" name="Mol. Plant">
        <title>The genome of Artemisia annua provides insight into the evolution of Asteraceae family and artemisinin biosynthesis.</title>
        <authorList>
            <person name="Shen Q."/>
            <person name="Zhang L."/>
            <person name="Liao Z."/>
            <person name="Wang S."/>
            <person name="Yan T."/>
            <person name="Shi P."/>
            <person name="Liu M."/>
            <person name="Fu X."/>
            <person name="Pan Q."/>
            <person name="Wang Y."/>
            <person name="Lv Z."/>
            <person name="Lu X."/>
            <person name="Zhang F."/>
            <person name="Jiang W."/>
            <person name="Ma Y."/>
            <person name="Chen M."/>
            <person name="Hao X."/>
            <person name="Li L."/>
            <person name="Tang Y."/>
            <person name="Lv G."/>
            <person name="Zhou Y."/>
            <person name="Sun X."/>
            <person name="Brodelius P.E."/>
            <person name="Rose J.K.C."/>
            <person name="Tang K."/>
        </authorList>
    </citation>
    <scope>NUCLEOTIDE SEQUENCE [LARGE SCALE GENOMIC DNA]</scope>
    <source>
        <strain evidence="3">cv. Huhao1</strain>
        <tissue evidence="2">Leaf</tissue>
    </source>
</reference>
<evidence type="ECO:0000313" key="2">
    <source>
        <dbReference type="EMBL" id="PWA64601.1"/>
    </source>
</evidence>
<dbReference type="AlphaFoldDB" id="A0A2U1MTL3"/>
<dbReference type="InterPro" id="IPR045012">
    <property type="entry name" value="NLP"/>
</dbReference>
<name>A0A2U1MTL3_ARTAN</name>
<dbReference type="InterPro" id="IPR055081">
    <property type="entry name" value="NLP1-9_GAF"/>
</dbReference>
<dbReference type="PANTHER" id="PTHR32002">
    <property type="entry name" value="PROTEIN NLP8"/>
    <property type="match status" value="1"/>
</dbReference>
<keyword evidence="3" id="KW-1185">Reference proteome</keyword>
<feature type="domain" description="NLP1-9 GAF" evidence="1">
    <location>
        <begin position="167"/>
        <end position="324"/>
    </location>
</feature>
<gene>
    <name evidence="2" type="ORF">CTI12_AA338700</name>
</gene>
<dbReference type="Pfam" id="PF22922">
    <property type="entry name" value="GAF_NLP"/>
    <property type="match status" value="1"/>
</dbReference>
<dbReference type="EMBL" id="PKPP01004393">
    <property type="protein sequence ID" value="PWA64601.1"/>
    <property type="molecule type" value="Genomic_DNA"/>
</dbReference>
<dbReference type="STRING" id="35608.A0A2U1MTL3"/>
<dbReference type="PANTHER" id="PTHR32002:SF49">
    <property type="entry name" value="BILE ACID:SODIUM SYMPORTER_ARSENICAL RESISTANCE PROTEIN ACR3-RELATED"/>
    <property type="match status" value="1"/>
</dbReference>
<accession>A0A2U1MTL3</accession>
<evidence type="ECO:0000313" key="3">
    <source>
        <dbReference type="Proteomes" id="UP000245207"/>
    </source>
</evidence>
<dbReference type="GO" id="GO:0003700">
    <property type="term" value="F:DNA-binding transcription factor activity"/>
    <property type="evidence" value="ECO:0007669"/>
    <property type="project" value="InterPro"/>
</dbReference>
<organism evidence="2 3">
    <name type="scientific">Artemisia annua</name>
    <name type="common">Sweet wormwood</name>
    <dbReference type="NCBI Taxonomy" id="35608"/>
    <lineage>
        <taxon>Eukaryota</taxon>
        <taxon>Viridiplantae</taxon>
        <taxon>Streptophyta</taxon>
        <taxon>Embryophyta</taxon>
        <taxon>Tracheophyta</taxon>
        <taxon>Spermatophyta</taxon>
        <taxon>Magnoliopsida</taxon>
        <taxon>eudicotyledons</taxon>
        <taxon>Gunneridae</taxon>
        <taxon>Pentapetalae</taxon>
        <taxon>asterids</taxon>
        <taxon>campanulids</taxon>
        <taxon>Asterales</taxon>
        <taxon>Asteraceae</taxon>
        <taxon>Asteroideae</taxon>
        <taxon>Anthemideae</taxon>
        <taxon>Artemisiinae</taxon>
        <taxon>Artemisia</taxon>
    </lineage>
</organism>
<protein>
    <submittedName>
        <fullName evidence="2">NIN-like protein</fullName>
    </submittedName>
</protein>
<sequence>MTCGEIQTLCSSPALRDKWVILEKIKVALSNVYWSYLNVNGGLIQFWAPVLHNNKRLLLSTFDQPYSVAADSLDSCGFQRSRMLSVNYHYTVRPARAGNSLVFPVFDYSPQTKNSTFSSCVGVVECFIKGSLSLVQLFVALKNAMQIVGLSTLQECHIYDTIPGLTHAADEIQNALRTICASHGLPFGQVWIPYETKNSHHHVPDNQTTKRIHLLKLFGYCDYHDGDLMSSLKEYYCSCDMFPLRIGEGLVGKALETYEPFFCSNVQKLRLHDYWRLMSHNIECSCLAISLRSNDNIVFAFEFLWPTSCNHFILLESILLTLKRCFPSFNFASGAQIGDELHVLDVENSTGSGLGFFKIFEKNRSSQIPKALEERRSLVVDECTPSLKVDCTMNPNPLPLKDVKQQSERFTQEAAQNVNDRVRRLKHESTVVGISEWQRSICVKRKLSDLCESQTDSNQEDNHSLRCSGNNEVTKEVEYGD</sequence>
<evidence type="ECO:0000259" key="1">
    <source>
        <dbReference type="Pfam" id="PF22922"/>
    </source>
</evidence>